<evidence type="ECO:0000259" key="11">
    <source>
        <dbReference type="Pfam" id="PF01243"/>
    </source>
</evidence>
<dbReference type="Pfam" id="PF01243">
    <property type="entry name" value="PNPOx_N"/>
    <property type="match status" value="1"/>
</dbReference>
<evidence type="ECO:0000313" key="13">
    <source>
        <dbReference type="EMBL" id="WKW13353.1"/>
    </source>
</evidence>
<feature type="binding site" evidence="9">
    <location>
        <position position="130"/>
    </location>
    <ligand>
        <name>substrate</name>
    </ligand>
</feature>
<evidence type="ECO:0000256" key="4">
    <source>
        <dbReference type="ARBA" id="ARBA00022643"/>
    </source>
</evidence>
<evidence type="ECO:0000256" key="1">
    <source>
        <dbReference type="ARBA" id="ARBA00007301"/>
    </source>
</evidence>
<evidence type="ECO:0000256" key="5">
    <source>
        <dbReference type="ARBA" id="ARBA00023002"/>
    </source>
</evidence>
<keyword evidence="15" id="KW-1185">Reference proteome</keyword>
<comment type="subunit">
    <text evidence="2">Homodimer.</text>
</comment>
<feature type="binding site" evidence="10">
    <location>
        <position position="194"/>
    </location>
    <ligand>
        <name>FMN</name>
        <dbReference type="ChEBI" id="CHEBI:58210"/>
    </ligand>
</feature>
<feature type="binding site" evidence="9">
    <location>
        <position position="126"/>
    </location>
    <ligand>
        <name>substrate</name>
    </ligand>
</feature>
<feature type="binding site" evidence="9">
    <location>
        <begin position="190"/>
        <end position="192"/>
    </location>
    <ligand>
        <name>substrate</name>
    </ligand>
</feature>
<dbReference type="InterPro" id="IPR019740">
    <property type="entry name" value="Pyridox_Oxase_CS"/>
</dbReference>
<comment type="similarity">
    <text evidence="1">Belongs to the pyridoxamine 5'-phosphate oxidase family.</text>
</comment>
<evidence type="ECO:0000256" key="6">
    <source>
        <dbReference type="ARBA" id="ARBA00023096"/>
    </source>
</evidence>
<dbReference type="EC" id="1.4.3.5" evidence="8"/>
<dbReference type="Proteomes" id="UP001229955">
    <property type="component" value="Chromosome"/>
</dbReference>
<feature type="domain" description="Pyridoxamine 5'-phosphate oxidase N-terminal" evidence="11">
    <location>
        <begin position="33"/>
        <end position="156"/>
    </location>
</feature>
<dbReference type="RefSeq" id="WP_367886212.1">
    <property type="nucleotide sequence ID" value="NZ_CP130612.1"/>
</dbReference>
<evidence type="ECO:0000313" key="15">
    <source>
        <dbReference type="Proteomes" id="UP001229955"/>
    </source>
</evidence>
<evidence type="ECO:0000256" key="9">
    <source>
        <dbReference type="PIRSR" id="PIRSR000190-1"/>
    </source>
</evidence>
<feature type="binding site" evidence="9">
    <location>
        <begin position="7"/>
        <end position="10"/>
    </location>
    <ligand>
        <name>substrate</name>
    </ligand>
</feature>
<comment type="cofactor">
    <cofactor evidence="10">
        <name>FMN</name>
        <dbReference type="ChEBI" id="CHEBI:58210"/>
    </cofactor>
    <text evidence="10">Binds 1 FMN per subunit.</text>
</comment>
<proteinExistence type="inferred from homology"/>
<dbReference type="PANTHER" id="PTHR10851:SF0">
    <property type="entry name" value="PYRIDOXINE-5'-PHOSPHATE OXIDASE"/>
    <property type="match status" value="1"/>
</dbReference>
<feature type="binding site" evidence="10">
    <location>
        <begin position="75"/>
        <end position="76"/>
    </location>
    <ligand>
        <name>FMN</name>
        <dbReference type="ChEBI" id="CHEBI:58210"/>
    </ligand>
</feature>
<accession>A0AA49Q9G3</accession>
<dbReference type="NCBIfam" id="TIGR00558">
    <property type="entry name" value="pdxH"/>
    <property type="match status" value="1"/>
</dbReference>
<evidence type="ECO:0000256" key="2">
    <source>
        <dbReference type="ARBA" id="ARBA00011738"/>
    </source>
</evidence>
<evidence type="ECO:0000256" key="7">
    <source>
        <dbReference type="ARBA" id="ARBA00060587"/>
    </source>
</evidence>
<feature type="binding site" evidence="10">
    <location>
        <position position="104"/>
    </location>
    <ligand>
        <name>FMN</name>
        <dbReference type="ChEBI" id="CHEBI:58210"/>
    </ligand>
</feature>
<evidence type="ECO:0000256" key="8">
    <source>
        <dbReference type="NCBIfam" id="TIGR00558"/>
    </source>
</evidence>
<feature type="binding site" evidence="10">
    <location>
        <position position="82"/>
    </location>
    <ligand>
        <name>FMN</name>
        <dbReference type="ChEBI" id="CHEBI:58210"/>
    </ligand>
</feature>
<feature type="binding site" evidence="10">
    <location>
        <begin position="139"/>
        <end position="140"/>
    </location>
    <ligand>
        <name>FMN</name>
        <dbReference type="ChEBI" id="CHEBI:58210"/>
    </ligand>
</feature>
<dbReference type="NCBIfam" id="NF004231">
    <property type="entry name" value="PRK05679.1"/>
    <property type="match status" value="1"/>
</dbReference>
<dbReference type="GO" id="GO:0004733">
    <property type="term" value="F:pyridoxamine phosphate oxidase activity"/>
    <property type="evidence" value="ECO:0007669"/>
    <property type="project" value="UniProtKB-UniRule"/>
</dbReference>
<accession>A0AA49JXD3</accession>
<gene>
    <name evidence="14" type="primary">pdxH</name>
    <name evidence="13" type="ORF">Strain138_002671</name>
    <name evidence="14" type="ORF">Strain318_002671</name>
</gene>
<feature type="binding site" evidence="10">
    <location>
        <begin position="60"/>
        <end position="65"/>
    </location>
    <ligand>
        <name>FMN</name>
        <dbReference type="ChEBI" id="CHEBI:58210"/>
    </ligand>
</feature>
<evidence type="ECO:0000256" key="10">
    <source>
        <dbReference type="PIRSR" id="PIRSR000190-2"/>
    </source>
</evidence>
<dbReference type="KEGG" id="pspc:Strain318_002671"/>
<dbReference type="InterPro" id="IPR000659">
    <property type="entry name" value="Pyridox_Oxase"/>
</dbReference>
<feature type="domain" description="Pyridoxine 5'-phosphate oxidase dimerisation C-terminal" evidence="12">
    <location>
        <begin position="171"/>
        <end position="211"/>
    </location>
</feature>
<dbReference type="InterPro" id="IPR019576">
    <property type="entry name" value="Pyridoxamine_oxidase_dimer_C"/>
</dbReference>
<dbReference type="FunFam" id="2.30.110.10:FF:000020">
    <property type="entry name" value="PNPO isoform 11"/>
    <property type="match status" value="1"/>
</dbReference>
<keyword evidence="4 10" id="KW-0288">FMN</keyword>
<evidence type="ECO:0000313" key="14">
    <source>
        <dbReference type="EMBL" id="WKW16260.1"/>
    </source>
</evidence>
<keyword evidence="3" id="KW-0285">Flavoprotein</keyword>
<organism evidence="14 15">
    <name type="scientific">Pseudogemmatithrix spongiicola</name>
    <dbReference type="NCBI Taxonomy" id="3062599"/>
    <lineage>
        <taxon>Bacteria</taxon>
        <taxon>Pseudomonadati</taxon>
        <taxon>Gemmatimonadota</taxon>
        <taxon>Gemmatimonadia</taxon>
        <taxon>Gemmatimonadales</taxon>
        <taxon>Gemmatimonadaceae</taxon>
        <taxon>Pseudogemmatithrix</taxon>
    </lineage>
</organism>
<dbReference type="PROSITE" id="PS01064">
    <property type="entry name" value="PYRIDOX_OXIDASE"/>
    <property type="match status" value="1"/>
</dbReference>
<keyword evidence="5 14" id="KW-0560">Oxidoreductase</keyword>
<dbReference type="AlphaFoldDB" id="A0AA49Q9G3"/>
<dbReference type="HAMAP" id="MF_01629">
    <property type="entry name" value="PdxH"/>
    <property type="match status" value="1"/>
</dbReference>
<protein>
    <recommendedName>
        <fullName evidence="8">Pyridoxamine 5'-phosphate oxidase</fullName>
        <ecNumber evidence="8">1.4.3.5</ecNumber>
    </recommendedName>
</protein>
<dbReference type="GO" id="GO:0010181">
    <property type="term" value="F:FMN binding"/>
    <property type="evidence" value="ECO:0007669"/>
    <property type="project" value="UniProtKB-UniRule"/>
</dbReference>
<feature type="binding site" evidence="9">
    <location>
        <position position="65"/>
    </location>
    <ligand>
        <name>substrate</name>
    </ligand>
</feature>
<dbReference type="InterPro" id="IPR012349">
    <property type="entry name" value="Split_barrel_FMN-bd"/>
</dbReference>
<keyword evidence="6" id="KW-0664">Pyridoxine biosynthesis</keyword>
<feature type="binding site" evidence="10">
    <location>
        <position position="184"/>
    </location>
    <ligand>
        <name>FMN</name>
        <dbReference type="ChEBI" id="CHEBI:58210"/>
    </ligand>
</feature>
<reference evidence="14" key="1">
    <citation type="submission" date="2023-07" db="EMBL/GenBank/DDBJ databases">
        <authorList>
            <person name="Haufschild T."/>
            <person name="Kallscheuer N."/>
            <person name="Hammer J."/>
            <person name="Kohn T."/>
            <person name="Kabuu M."/>
            <person name="Jogler M."/>
            <person name="Wohfarth N."/>
            <person name="Heuer A."/>
            <person name="Rohde M."/>
            <person name="van Teeseling M.C.F."/>
            <person name="Jogler C."/>
        </authorList>
    </citation>
    <scope>NUCLEOTIDE SEQUENCE</scope>
    <source>
        <strain evidence="13">Strain 138</strain>
        <strain evidence="14">Strain 318</strain>
    </source>
</reference>
<dbReference type="InterPro" id="IPR011576">
    <property type="entry name" value="Pyridox_Oxase_N"/>
</dbReference>
<dbReference type="GO" id="GO:0008615">
    <property type="term" value="P:pyridoxine biosynthetic process"/>
    <property type="evidence" value="ECO:0007669"/>
    <property type="project" value="UniProtKB-UniRule"/>
</dbReference>
<dbReference type="Gene3D" id="2.30.110.10">
    <property type="entry name" value="Electron Transport, Fmn-binding Protein, Chain A"/>
    <property type="match status" value="1"/>
</dbReference>
<comment type="pathway">
    <text evidence="7">Cofactor metabolism.</text>
</comment>
<dbReference type="Pfam" id="PF10590">
    <property type="entry name" value="PNP_phzG_C"/>
    <property type="match status" value="1"/>
</dbReference>
<evidence type="ECO:0000259" key="12">
    <source>
        <dbReference type="Pfam" id="PF10590"/>
    </source>
</evidence>
<dbReference type="PIRSF" id="PIRSF000190">
    <property type="entry name" value="Pyd_amn-ph_oxd"/>
    <property type="match status" value="1"/>
</dbReference>
<dbReference type="SUPFAM" id="SSF50475">
    <property type="entry name" value="FMN-binding split barrel"/>
    <property type="match status" value="1"/>
</dbReference>
<sequence length="211" mass="24294">MDLSHLREDYRRATLDAGDVEADPLDQFRRWFHEAQEARVYEPNAMALATADGDGFPNVRMVLLKEATERGFVFFTDYRSVKGLELDANARGALCFWWGPLERQVRLRGAITRIPSEDSAAYFVQRPRGSRLGAWASAQSSVIASRDELERKHAELDVQYPGEDVPLPPHWGGFQLQPESYEFWQGRASRLHDRIRYRRDAASWVVERLSP</sequence>
<dbReference type="EMBL" id="CP130613">
    <property type="protein sequence ID" value="WKW16260.1"/>
    <property type="molecule type" value="Genomic_DNA"/>
</dbReference>
<dbReference type="PANTHER" id="PTHR10851">
    <property type="entry name" value="PYRIDOXINE-5-PHOSPHATE OXIDASE"/>
    <property type="match status" value="1"/>
</dbReference>
<feature type="binding site" evidence="9">
    <location>
        <position position="122"/>
    </location>
    <ligand>
        <name>substrate</name>
    </ligand>
</feature>
<evidence type="ECO:0000256" key="3">
    <source>
        <dbReference type="ARBA" id="ARBA00022630"/>
    </source>
</evidence>
<name>A0AA49Q9G3_9BACT</name>
<dbReference type="EMBL" id="CP130612">
    <property type="protein sequence ID" value="WKW13353.1"/>
    <property type="molecule type" value="Genomic_DNA"/>
</dbReference>